<keyword evidence="1" id="KW-0175">Coiled coil</keyword>
<protein>
    <recommendedName>
        <fullName evidence="5">Shugoshin C-terminal domain-containing protein</fullName>
    </recommendedName>
</protein>
<organism evidence="3 4">
    <name type="scientific">Glomus cerebriforme</name>
    <dbReference type="NCBI Taxonomy" id="658196"/>
    <lineage>
        <taxon>Eukaryota</taxon>
        <taxon>Fungi</taxon>
        <taxon>Fungi incertae sedis</taxon>
        <taxon>Mucoromycota</taxon>
        <taxon>Glomeromycotina</taxon>
        <taxon>Glomeromycetes</taxon>
        <taxon>Glomerales</taxon>
        <taxon>Glomeraceae</taxon>
        <taxon>Glomus</taxon>
    </lineage>
</organism>
<proteinExistence type="predicted"/>
<feature type="coiled-coil region" evidence="1">
    <location>
        <begin position="7"/>
        <end position="51"/>
    </location>
</feature>
<evidence type="ECO:0000256" key="2">
    <source>
        <dbReference type="SAM" id="MobiDB-lite"/>
    </source>
</evidence>
<dbReference type="EMBL" id="QKYT01000133">
    <property type="protein sequence ID" value="RIA92169.1"/>
    <property type="molecule type" value="Genomic_DNA"/>
</dbReference>
<reference evidence="3 4" key="1">
    <citation type="submission" date="2018-06" db="EMBL/GenBank/DDBJ databases">
        <title>Comparative genomics reveals the genomic features of Rhizophagus irregularis, R. cerebriforme, R. diaphanum and Gigaspora rosea, and their symbiotic lifestyle signature.</title>
        <authorList>
            <person name="Morin E."/>
            <person name="San Clemente H."/>
            <person name="Chen E.C.H."/>
            <person name="De La Providencia I."/>
            <person name="Hainaut M."/>
            <person name="Kuo A."/>
            <person name="Kohler A."/>
            <person name="Murat C."/>
            <person name="Tang N."/>
            <person name="Roy S."/>
            <person name="Loubradou J."/>
            <person name="Henrissat B."/>
            <person name="Grigoriev I.V."/>
            <person name="Corradi N."/>
            <person name="Roux C."/>
            <person name="Martin F.M."/>
        </authorList>
    </citation>
    <scope>NUCLEOTIDE SEQUENCE [LARGE SCALE GENOMIC DNA]</scope>
    <source>
        <strain evidence="3 4">DAOM 227022</strain>
    </source>
</reference>
<sequence length="155" mass="17263">MSSTQSTDSLRELNAKLLAEIAKLRKKFAEIKDENAKISELRRKVAESLTRLAIVEQSSVAVDRQSKNNKKTIAKQSAPSSCIYPNVEIKDQSLPSCMSNQKSSEDRKMDTFLDNAHKKSVSNGIRQPDGIKDATQSNDKTIPYDMISAKFSDPL</sequence>
<name>A0A397T4B6_9GLOM</name>
<evidence type="ECO:0000256" key="1">
    <source>
        <dbReference type="SAM" id="Coils"/>
    </source>
</evidence>
<dbReference type="Proteomes" id="UP000265703">
    <property type="component" value="Unassembled WGS sequence"/>
</dbReference>
<comment type="caution">
    <text evidence="3">The sequence shown here is derived from an EMBL/GenBank/DDBJ whole genome shotgun (WGS) entry which is preliminary data.</text>
</comment>
<evidence type="ECO:0000313" key="4">
    <source>
        <dbReference type="Proteomes" id="UP000265703"/>
    </source>
</evidence>
<dbReference type="AlphaFoldDB" id="A0A397T4B6"/>
<evidence type="ECO:0008006" key="5">
    <source>
        <dbReference type="Google" id="ProtNLM"/>
    </source>
</evidence>
<gene>
    <name evidence="3" type="ORF">C1645_821065</name>
</gene>
<feature type="region of interest" description="Disordered" evidence="2">
    <location>
        <begin position="116"/>
        <end position="139"/>
    </location>
</feature>
<accession>A0A397T4B6</accession>
<dbReference type="OrthoDB" id="2440461at2759"/>
<evidence type="ECO:0000313" key="3">
    <source>
        <dbReference type="EMBL" id="RIA92169.1"/>
    </source>
</evidence>
<keyword evidence="4" id="KW-1185">Reference proteome</keyword>